<accession>F2IZJ5</accession>
<evidence type="ECO:0000256" key="2">
    <source>
        <dbReference type="ARBA" id="ARBA00022723"/>
    </source>
</evidence>
<keyword evidence="3" id="KW-0378">Hydrolase</keyword>
<comment type="similarity">
    <text evidence="1">Belongs to the metallo-beta-lactamase superfamily.</text>
</comment>
<dbReference type="EMBL" id="CP002568">
    <property type="protein sequence ID" value="ADZ69552.1"/>
    <property type="molecule type" value="Genomic_DNA"/>
</dbReference>
<reference evidence="6 7" key="1">
    <citation type="journal article" date="2011" name="J. Bacteriol.">
        <title>Complete genome sequence of Polymorphum gilvum SL003B-26A1T, a crude oil-degrading bacterium from oil-polluted saline soil.</title>
        <authorList>
            <person name="Li S.G."/>
            <person name="Tang Y.Q."/>
            <person name="Nie Y."/>
            <person name="Cai M."/>
            <person name="Wu X.L."/>
        </authorList>
    </citation>
    <scope>NUCLEOTIDE SEQUENCE [LARGE SCALE GENOMIC DNA]</scope>
    <source>
        <strain evidence="7">LMG 25793 / CGMCC 1.9160 / SL003B-26A1</strain>
    </source>
</reference>
<dbReference type="HOGENOM" id="CLU_056519_0_0_5"/>
<evidence type="ECO:0000256" key="4">
    <source>
        <dbReference type="ARBA" id="ARBA00022833"/>
    </source>
</evidence>
<dbReference type="STRING" id="991905.SL003B_1123"/>
<proteinExistence type="inferred from homology"/>
<sequence>MGASWVFSPVWAQGATGRANEGFAKVSLGGADIYAFSDGTVKRPLEAAFVRNAPLDAVQATLAAQDLPIDHIEVPYTPFVIVTGGRHYLIDAGFADNGPAGTGLLHENMRKAGLDPASIDVVLMSHLHGDHINGLRRKDGSLVYPQAKIYIPQPELDHWLDAQRMEAAPEAARGGFRNVRRVLDGYPEDRIVRFAPGDRLEGLFDSIACFGHSPGHTAFALGSGADSFTYLGDVAHYPALFVTNPDWQVQFDMNADAARESRHAMLKRMSEQGGLVGGYHFPSPSLGRITAGGSGYAFEGHG</sequence>
<name>F2IZJ5_POLGS</name>
<dbReference type="GO" id="GO:0046872">
    <property type="term" value="F:metal ion binding"/>
    <property type="evidence" value="ECO:0007669"/>
    <property type="project" value="UniProtKB-KW"/>
</dbReference>
<evidence type="ECO:0000259" key="5">
    <source>
        <dbReference type="SMART" id="SM00849"/>
    </source>
</evidence>
<dbReference type="InterPro" id="IPR051013">
    <property type="entry name" value="MBL_superfamily_lactonases"/>
</dbReference>
<feature type="domain" description="Metallo-beta-lactamase" evidence="5">
    <location>
        <begin position="75"/>
        <end position="280"/>
    </location>
</feature>
<keyword evidence="2" id="KW-0479">Metal-binding</keyword>
<dbReference type="OrthoDB" id="9773738at2"/>
<dbReference type="Pfam" id="PF00753">
    <property type="entry name" value="Lactamase_B"/>
    <property type="match status" value="1"/>
</dbReference>
<evidence type="ECO:0000313" key="6">
    <source>
        <dbReference type="EMBL" id="ADZ69552.1"/>
    </source>
</evidence>
<gene>
    <name evidence="6" type="ordered locus">SL003B_1123</name>
</gene>
<dbReference type="CDD" id="cd07720">
    <property type="entry name" value="OPHC2-like_MBL-fold"/>
    <property type="match status" value="1"/>
</dbReference>
<dbReference type="PANTHER" id="PTHR42978:SF6">
    <property type="entry name" value="QUORUM-QUENCHING LACTONASE YTNP-RELATED"/>
    <property type="match status" value="1"/>
</dbReference>
<keyword evidence="4" id="KW-0862">Zinc</keyword>
<dbReference type="RefSeq" id="WP_013651869.1">
    <property type="nucleotide sequence ID" value="NC_015259.1"/>
</dbReference>
<evidence type="ECO:0000256" key="1">
    <source>
        <dbReference type="ARBA" id="ARBA00007749"/>
    </source>
</evidence>
<evidence type="ECO:0000313" key="7">
    <source>
        <dbReference type="Proteomes" id="UP000008130"/>
    </source>
</evidence>
<dbReference type="PATRIC" id="fig|991905.3.peg.1144"/>
<dbReference type="SUPFAM" id="SSF56281">
    <property type="entry name" value="Metallo-hydrolase/oxidoreductase"/>
    <property type="match status" value="1"/>
</dbReference>
<dbReference type="Gene3D" id="3.60.15.10">
    <property type="entry name" value="Ribonuclease Z/Hydroxyacylglutathione hydrolase-like"/>
    <property type="match status" value="1"/>
</dbReference>
<protein>
    <submittedName>
        <fullName evidence="6">Beta-lactamase domain protein</fullName>
    </submittedName>
</protein>
<dbReference type="SMART" id="SM00849">
    <property type="entry name" value="Lactamase_B"/>
    <property type="match status" value="1"/>
</dbReference>
<dbReference type="KEGG" id="pgv:SL003B_1123"/>
<organism evidence="6 7">
    <name type="scientific">Polymorphum gilvum (strain LMG 25793 / CGMCC 1.9160 / SL003B-26A1)</name>
    <dbReference type="NCBI Taxonomy" id="991905"/>
    <lineage>
        <taxon>Bacteria</taxon>
        <taxon>Pseudomonadati</taxon>
        <taxon>Pseudomonadota</taxon>
        <taxon>Alphaproteobacteria</taxon>
        <taxon>Rhodobacterales</taxon>
        <taxon>Paracoccaceae</taxon>
        <taxon>Polymorphum</taxon>
    </lineage>
</organism>
<dbReference type="AlphaFoldDB" id="F2IZJ5"/>
<evidence type="ECO:0000256" key="3">
    <source>
        <dbReference type="ARBA" id="ARBA00022801"/>
    </source>
</evidence>
<dbReference type="InterPro" id="IPR001279">
    <property type="entry name" value="Metallo-B-lactamas"/>
</dbReference>
<keyword evidence="7" id="KW-1185">Reference proteome</keyword>
<dbReference type="PANTHER" id="PTHR42978">
    <property type="entry name" value="QUORUM-QUENCHING LACTONASE YTNP-RELATED-RELATED"/>
    <property type="match status" value="1"/>
</dbReference>
<dbReference type="GO" id="GO:0016787">
    <property type="term" value="F:hydrolase activity"/>
    <property type="evidence" value="ECO:0007669"/>
    <property type="project" value="UniProtKB-KW"/>
</dbReference>
<dbReference type="InterPro" id="IPR036866">
    <property type="entry name" value="RibonucZ/Hydroxyglut_hydro"/>
</dbReference>
<dbReference type="eggNOG" id="COG0491">
    <property type="taxonomic scope" value="Bacteria"/>
</dbReference>
<dbReference type="Proteomes" id="UP000008130">
    <property type="component" value="Chromosome"/>
</dbReference>